<dbReference type="Pfam" id="PF26238">
    <property type="entry name" value="DUF8054_M"/>
    <property type="match status" value="1"/>
</dbReference>
<evidence type="ECO:0000313" key="8">
    <source>
        <dbReference type="Proteomes" id="UP001016761"/>
    </source>
</evidence>
<keyword evidence="1" id="KW-0472">Membrane</keyword>
<name>A0A8J8GLV8_9EURY</name>
<evidence type="ECO:0000259" key="3">
    <source>
        <dbReference type="Pfam" id="PF26237"/>
    </source>
</evidence>
<dbReference type="Proteomes" id="UP001016761">
    <property type="component" value="Unassembled WGS sequence"/>
</dbReference>
<organism evidence="5 7">
    <name type="scientific">Haloterrigena gelatinilytica</name>
    <dbReference type="NCBI Taxonomy" id="2741724"/>
    <lineage>
        <taxon>Archaea</taxon>
        <taxon>Methanobacteriati</taxon>
        <taxon>Methanobacteriota</taxon>
        <taxon>Stenosarchaea group</taxon>
        <taxon>Halobacteria</taxon>
        <taxon>Halobacteriales</taxon>
        <taxon>Natrialbaceae</taxon>
        <taxon>Haloterrigena</taxon>
    </lineage>
</organism>
<dbReference type="Pfam" id="PF26237">
    <property type="entry name" value="DUF8054_C"/>
    <property type="match status" value="1"/>
</dbReference>
<dbReference type="EMBL" id="JABURA010000001">
    <property type="protein sequence ID" value="NUB90819.1"/>
    <property type="molecule type" value="Genomic_DNA"/>
</dbReference>
<dbReference type="Proteomes" id="UP000728647">
    <property type="component" value="Unassembled WGS sequence"/>
</dbReference>
<gene>
    <name evidence="5" type="ORF">HT576_07265</name>
    <name evidence="6" type="ORF">HTZ84_13745</name>
</gene>
<feature type="transmembrane region" description="Helical" evidence="1">
    <location>
        <begin position="21"/>
        <end position="40"/>
    </location>
</feature>
<protein>
    <submittedName>
        <fullName evidence="5">Uncharacterized protein</fullName>
    </submittedName>
</protein>
<evidence type="ECO:0000313" key="6">
    <source>
        <dbReference type="EMBL" id="NUC73362.1"/>
    </source>
</evidence>
<proteinExistence type="predicted"/>
<dbReference type="InterPro" id="IPR058675">
    <property type="entry name" value="DUF8054_C"/>
</dbReference>
<dbReference type="AlphaFoldDB" id="A0A8J8GLV8"/>
<evidence type="ECO:0000259" key="2">
    <source>
        <dbReference type="Pfam" id="PF26236"/>
    </source>
</evidence>
<accession>A0A8J8GLV8</accession>
<reference evidence="5 8" key="1">
    <citation type="submission" date="2020-06" db="EMBL/GenBank/DDBJ databases">
        <title>Haloterrigena sp. nov., an extremely halophilic archaeon isolated from a saline sediment.</title>
        <authorList>
            <person name="Liu B.-B."/>
        </authorList>
    </citation>
    <scope>NUCLEOTIDE SEQUENCE</scope>
    <source>
        <strain evidence="5">SYSU A121-1</strain>
        <strain evidence="6 8">SYSU A558-1</strain>
    </source>
</reference>
<comment type="caution">
    <text evidence="5">The sequence shown here is derived from an EMBL/GenBank/DDBJ whole genome shotgun (WGS) entry which is preliminary data.</text>
</comment>
<dbReference type="InterPro" id="IPR058775">
    <property type="entry name" value="DUF8054_M"/>
</dbReference>
<dbReference type="InterPro" id="IPR058674">
    <property type="entry name" value="DUF8054_N"/>
</dbReference>
<dbReference type="Pfam" id="PF26236">
    <property type="entry name" value="DUF8054_N"/>
    <property type="match status" value="1"/>
</dbReference>
<keyword evidence="8" id="KW-1185">Reference proteome</keyword>
<feature type="domain" description="DUF8054" evidence="2">
    <location>
        <begin position="9"/>
        <end position="88"/>
    </location>
</feature>
<evidence type="ECO:0000313" key="7">
    <source>
        <dbReference type="Proteomes" id="UP000728647"/>
    </source>
</evidence>
<sequence length="284" mass="30864">MIDVPDAFARLERPEYTGENRCLPCTVVNVAIAFVLAAGIGVAGSALVGALAFACCLLLVYLRGYLIPGTPTLTRRYLPDRVLSWFGKADAPEPERRPTIETADLEAAVETLSTADVVRSTANGDGLRLTDDFRERWTDRLPAGGAVESLADAVAPLVDADEIDSHGEAAVELDGTKRLRWESDAALAADVAADRELRTRLDGWETLEPADRRDVLAGLRLLRERCPACDGRLETRRERVEHCCRRPRVALETDCETCGRSIAALAVGESNPLLEWVPAEDAVA</sequence>
<evidence type="ECO:0000313" key="5">
    <source>
        <dbReference type="EMBL" id="NUB90819.1"/>
    </source>
</evidence>
<evidence type="ECO:0000259" key="4">
    <source>
        <dbReference type="Pfam" id="PF26238"/>
    </source>
</evidence>
<dbReference type="EMBL" id="JABUQZ010000001">
    <property type="protein sequence ID" value="NUC73362.1"/>
    <property type="molecule type" value="Genomic_DNA"/>
</dbReference>
<feature type="transmembrane region" description="Helical" evidence="1">
    <location>
        <begin position="46"/>
        <end position="66"/>
    </location>
</feature>
<dbReference type="RefSeq" id="WP_174681201.1">
    <property type="nucleotide sequence ID" value="NZ_JABUQZ010000001.1"/>
</dbReference>
<feature type="domain" description="DUF8054" evidence="4">
    <location>
        <begin position="109"/>
        <end position="221"/>
    </location>
</feature>
<keyword evidence="1" id="KW-1133">Transmembrane helix</keyword>
<evidence type="ECO:0000256" key="1">
    <source>
        <dbReference type="SAM" id="Phobius"/>
    </source>
</evidence>
<keyword evidence="1" id="KW-0812">Transmembrane</keyword>
<feature type="domain" description="DUF8054" evidence="3">
    <location>
        <begin position="224"/>
        <end position="262"/>
    </location>
</feature>